<organism evidence="2 3">
    <name type="scientific">Candidatus Sulfomarinibacter kjeldsenii</name>
    <dbReference type="NCBI Taxonomy" id="2885994"/>
    <lineage>
        <taxon>Bacteria</taxon>
        <taxon>Pseudomonadati</taxon>
        <taxon>Acidobacteriota</taxon>
        <taxon>Thermoanaerobaculia</taxon>
        <taxon>Thermoanaerobaculales</taxon>
        <taxon>Candidatus Sulfomarinibacteraceae</taxon>
        <taxon>Candidatus Sulfomarinibacter</taxon>
    </lineage>
</organism>
<comment type="caution">
    <text evidence="2">The sequence shown here is derived from an EMBL/GenBank/DDBJ whole genome shotgun (WGS) entry which is preliminary data.</text>
</comment>
<dbReference type="GO" id="GO:0005829">
    <property type="term" value="C:cytosol"/>
    <property type="evidence" value="ECO:0007669"/>
    <property type="project" value="TreeGrafter"/>
</dbReference>
<dbReference type="AlphaFoldDB" id="A0A8J6YBS4"/>
<comment type="similarity">
    <text evidence="1">Belongs to the RutC family.</text>
</comment>
<evidence type="ECO:0000313" key="2">
    <source>
        <dbReference type="EMBL" id="MBD3870646.1"/>
    </source>
</evidence>
<dbReference type="FunFam" id="3.30.1330.40:FF:000001">
    <property type="entry name" value="L-PSP family endoribonuclease"/>
    <property type="match status" value="1"/>
</dbReference>
<evidence type="ECO:0000313" key="3">
    <source>
        <dbReference type="Proteomes" id="UP000598633"/>
    </source>
</evidence>
<dbReference type="PANTHER" id="PTHR11803">
    <property type="entry name" value="2-IMINOBUTANOATE/2-IMINOPROPANOATE DEAMINASE RIDA"/>
    <property type="match status" value="1"/>
</dbReference>
<dbReference type="InterPro" id="IPR006056">
    <property type="entry name" value="RidA"/>
</dbReference>
<dbReference type="NCBIfam" id="TIGR00004">
    <property type="entry name" value="Rid family detoxifying hydrolase"/>
    <property type="match status" value="1"/>
</dbReference>
<evidence type="ECO:0008006" key="4">
    <source>
        <dbReference type="Google" id="ProtNLM"/>
    </source>
</evidence>
<accession>A0A8J6YBS4</accession>
<name>A0A8J6YBS4_9BACT</name>
<reference evidence="2 3" key="1">
    <citation type="submission" date="2020-08" db="EMBL/GenBank/DDBJ databases">
        <title>Acidobacteriota in marine sediments use diverse sulfur dissimilation pathways.</title>
        <authorList>
            <person name="Wasmund K."/>
        </authorList>
    </citation>
    <scope>NUCLEOTIDE SEQUENCE [LARGE SCALE GENOMIC DNA]</scope>
    <source>
        <strain evidence="2">MAG AM3-A</strain>
    </source>
</reference>
<dbReference type="Pfam" id="PF01042">
    <property type="entry name" value="Ribonuc_L-PSP"/>
    <property type="match status" value="1"/>
</dbReference>
<gene>
    <name evidence="2" type="ORF">IFJ97_04730</name>
</gene>
<proteinExistence type="inferred from homology"/>
<dbReference type="CDD" id="cd00448">
    <property type="entry name" value="YjgF_YER057c_UK114_family"/>
    <property type="match status" value="1"/>
</dbReference>
<dbReference type="EMBL" id="JACXWA010000075">
    <property type="protein sequence ID" value="MBD3870646.1"/>
    <property type="molecule type" value="Genomic_DNA"/>
</dbReference>
<dbReference type="InterPro" id="IPR035959">
    <property type="entry name" value="RutC-like_sf"/>
</dbReference>
<dbReference type="GO" id="GO:0019239">
    <property type="term" value="F:deaminase activity"/>
    <property type="evidence" value="ECO:0007669"/>
    <property type="project" value="TreeGrafter"/>
</dbReference>
<dbReference type="Proteomes" id="UP000598633">
    <property type="component" value="Unassembled WGS sequence"/>
</dbReference>
<evidence type="ECO:0000256" key="1">
    <source>
        <dbReference type="ARBA" id="ARBA00010552"/>
    </source>
</evidence>
<sequence length="152" mass="16069">MSQKRSVVSTTEAPGAVGPYSQGIATDGFVFTAGQIPVNPATSKIEAETIEDQTRQVLSNVDAVLRAAGSGLHRVIKMTVFMTDLGDFQAMNGVYAEFFPSDPPARSAVQVVALSASAAAGGFGFRNSHPPSVWSFGIWLSGRHSEFLIPHS</sequence>
<protein>
    <recommendedName>
        <fullName evidence="4">Enamine/imine deaminase</fullName>
    </recommendedName>
</protein>
<dbReference type="Gene3D" id="3.30.1330.40">
    <property type="entry name" value="RutC-like"/>
    <property type="match status" value="1"/>
</dbReference>
<dbReference type="SUPFAM" id="SSF55298">
    <property type="entry name" value="YjgF-like"/>
    <property type="match status" value="1"/>
</dbReference>
<dbReference type="PANTHER" id="PTHR11803:SF58">
    <property type="entry name" value="PROTEIN HMF1-RELATED"/>
    <property type="match status" value="1"/>
</dbReference>
<dbReference type="InterPro" id="IPR006175">
    <property type="entry name" value="YjgF/YER057c/UK114"/>
</dbReference>